<feature type="transmembrane region" description="Helical" evidence="1">
    <location>
        <begin position="250"/>
        <end position="272"/>
    </location>
</feature>
<dbReference type="InterPro" id="IPR036259">
    <property type="entry name" value="MFS_trans_sf"/>
</dbReference>
<keyword evidence="1" id="KW-0472">Membrane</keyword>
<feature type="transmembrane region" description="Helical" evidence="1">
    <location>
        <begin position="369"/>
        <end position="389"/>
    </location>
</feature>
<keyword evidence="1" id="KW-0812">Transmembrane</keyword>
<dbReference type="AlphaFoldDB" id="A0A381N2A8"/>
<gene>
    <name evidence="3" type="ORF">METZ01_LOCUS1606</name>
</gene>
<feature type="transmembrane region" description="Helical" evidence="1">
    <location>
        <begin position="278"/>
        <end position="300"/>
    </location>
</feature>
<dbReference type="SUPFAM" id="SSF103473">
    <property type="entry name" value="MFS general substrate transporter"/>
    <property type="match status" value="1"/>
</dbReference>
<name>A0A381N2A8_9ZZZZ</name>
<evidence type="ECO:0000256" key="1">
    <source>
        <dbReference type="SAM" id="Phobius"/>
    </source>
</evidence>
<organism evidence="3">
    <name type="scientific">marine metagenome</name>
    <dbReference type="NCBI Taxonomy" id="408172"/>
    <lineage>
        <taxon>unclassified sequences</taxon>
        <taxon>metagenomes</taxon>
        <taxon>ecological metagenomes</taxon>
    </lineage>
</organism>
<dbReference type="PANTHER" id="PTHR23524:SF1">
    <property type="entry name" value="MRH DOMAIN-CONTAINING PROTEIN-RELATED"/>
    <property type="match status" value="1"/>
</dbReference>
<feature type="transmembrane region" description="Helical" evidence="1">
    <location>
        <begin position="401"/>
        <end position="420"/>
    </location>
</feature>
<proteinExistence type="predicted"/>
<feature type="transmembrane region" description="Helical" evidence="1">
    <location>
        <begin position="113"/>
        <end position="135"/>
    </location>
</feature>
<dbReference type="GO" id="GO:0022857">
    <property type="term" value="F:transmembrane transporter activity"/>
    <property type="evidence" value="ECO:0007669"/>
    <property type="project" value="InterPro"/>
</dbReference>
<feature type="transmembrane region" description="Helical" evidence="1">
    <location>
        <begin position="186"/>
        <end position="206"/>
    </location>
</feature>
<feature type="transmembrane region" description="Helical" evidence="1">
    <location>
        <begin position="21"/>
        <end position="43"/>
    </location>
</feature>
<sequence>MNNKFGPIQLLPGISRFNVITYFYACFICIGVLAGMNFIQGYILTENLAIPRANQGTISGDLAFVQEIIAILFVAFFGILTDRIGRRSVMVFGTVVSAAGFALYPYATSIDELFAYRALFALGAAAISSSIAVIVNDYPKEQSRGKFISIHSVLNALGVAVFAFILGQLPTFFSNKGFDPITSGQYTMIIVAIVFLISGLIFQLGLKGGTPEKLSQKPSIKELVTVGIQSFKNPRIALSFGTTFLARADVSVNGIFISLWAIQSGAMMGLSAGDSIQLVVRVIVVTNLVSIVWAFIFGAILDRINRVSGMIVAMTLGTIAYGSMAFIDSPLNFSNLPFFILVSCSAIGTVIATSSLIGQEAPVKQRGSIIGISTLFGAIGILTATALGGRLFDLIGPSGPFLFICGMHSVLLLVTIIVRIKAPGMLFQSKIPPDGKQIND</sequence>
<feature type="domain" description="Major facilitator superfamily (MFS) profile" evidence="2">
    <location>
        <begin position="1"/>
        <end position="423"/>
    </location>
</feature>
<dbReference type="InterPro" id="IPR020846">
    <property type="entry name" value="MFS_dom"/>
</dbReference>
<feature type="transmembrane region" description="Helical" evidence="1">
    <location>
        <begin position="147"/>
        <end position="166"/>
    </location>
</feature>
<dbReference type="InterPro" id="IPR011701">
    <property type="entry name" value="MFS"/>
</dbReference>
<dbReference type="Gene3D" id="1.20.1250.20">
    <property type="entry name" value="MFS general substrate transporter like domains"/>
    <property type="match status" value="1"/>
</dbReference>
<dbReference type="EMBL" id="UINC01000084">
    <property type="protein sequence ID" value="SUZ48752.1"/>
    <property type="molecule type" value="Genomic_DNA"/>
</dbReference>
<protein>
    <recommendedName>
        <fullName evidence="2">Major facilitator superfamily (MFS) profile domain-containing protein</fullName>
    </recommendedName>
</protein>
<feature type="transmembrane region" description="Helical" evidence="1">
    <location>
        <begin position="63"/>
        <end position="81"/>
    </location>
</feature>
<feature type="transmembrane region" description="Helical" evidence="1">
    <location>
        <begin position="338"/>
        <end position="357"/>
    </location>
</feature>
<dbReference type="PANTHER" id="PTHR23524">
    <property type="entry name" value="TRANSPORTER, PUTATIVE (AFU_ORTHOLOGUE AFUA_8G04850)-RELATED"/>
    <property type="match status" value="1"/>
</dbReference>
<accession>A0A381N2A8</accession>
<reference evidence="3" key="1">
    <citation type="submission" date="2018-05" db="EMBL/GenBank/DDBJ databases">
        <authorList>
            <person name="Lanie J.A."/>
            <person name="Ng W.-L."/>
            <person name="Kazmierczak K.M."/>
            <person name="Andrzejewski T.M."/>
            <person name="Davidsen T.M."/>
            <person name="Wayne K.J."/>
            <person name="Tettelin H."/>
            <person name="Glass J.I."/>
            <person name="Rusch D."/>
            <person name="Podicherti R."/>
            <person name="Tsui H.-C.T."/>
            <person name="Winkler M.E."/>
        </authorList>
    </citation>
    <scope>NUCLEOTIDE SEQUENCE</scope>
</reference>
<dbReference type="Pfam" id="PF07690">
    <property type="entry name" value="MFS_1"/>
    <property type="match status" value="1"/>
</dbReference>
<evidence type="ECO:0000259" key="2">
    <source>
        <dbReference type="PROSITE" id="PS50850"/>
    </source>
</evidence>
<keyword evidence="1" id="KW-1133">Transmembrane helix</keyword>
<evidence type="ECO:0000313" key="3">
    <source>
        <dbReference type="EMBL" id="SUZ48752.1"/>
    </source>
</evidence>
<dbReference type="PROSITE" id="PS50850">
    <property type="entry name" value="MFS"/>
    <property type="match status" value="1"/>
</dbReference>
<feature type="transmembrane region" description="Helical" evidence="1">
    <location>
        <begin position="307"/>
        <end position="326"/>
    </location>
</feature>
<feature type="transmembrane region" description="Helical" evidence="1">
    <location>
        <begin position="88"/>
        <end position="107"/>
    </location>
</feature>